<sequence>MKKTITYLLIFFSAIQTGFTQESLEELLNKYNTRSVPYMSVEELAMPKTHAIILDAREPKEFQVSHIKRAINVGYNEFDLAETAKLITDKQQPIVVYCSLGIRSEDIAEKLLKAGYTNVFNLYGGIFEWVNKGFYVYNSTAIKTENVHAFSAEWSKWLIKGNKIYE</sequence>
<dbReference type="RefSeq" id="WP_109682077.1">
    <property type="nucleotide sequence ID" value="NZ_QGGP01000003.1"/>
</dbReference>
<dbReference type="SUPFAM" id="SSF52821">
    <property type="entry name" value="Rhodanese/Cell cycle control phosphatase"/>
    <property type="match status" value="1"/>
</dbReference>
<dbReference type="PROSITE" id="PS50206">
    <property type="entry name" value="RHODANESE_3"/>
    <property type="match status" value="1"/>
</dbReference>
<dbReference type="EMBL" id="QGGP01000003">
    <property type="protein sequence ID" value="PWK19073.1"/>
    <property type="molecule type" value="Genomic_DNA"/>
</dbReference>
<feature type="domain" description="Rhodanese" evidence="1">
    <location>
        <begin position="47"/>
        <end position="138"/>
    </location>
</feature>
<protein>
    <submittedName>
        <fullName evidence="2">Rhodanese-related sulfurtransferase</fullName>
    </submittedName>
</protein>
<comment type="caution">
    <text evidence="2">The sequence shown here is derived from an EMBL/GenBank/DDBJ whole genome shotgun (WGS) entry which is preliminary data.</text>
</comment>
<dbReference type="OrthoDB" id="598065at2"/>
<accession>A0A316DQQ0</accession>
<reference evidence="2 3" key="1">
    <citation type="submission" date="2018-05" db="EMBL/GenBank/DDBJ databases">
        <title>Genomic Encyclopedia of Archaeal and Bacterial Type Strains, Phase II (KMG-II): from individual species to whole genera.</title>
        <authorList>
            <person name="Goeker M."/>
        </authorList>
    </citation>
    <scope>NUCLEOTIDE SEQUENCE [LARGE SCALE GENOMIC DNA]</scope>
    <source>
        <strain evidence="2 3">DSM 22637</strain>
    </source>
</reference>
<evidence type="ECO:0000313" key="3">
    <source>
        <dbReference type="Proteomes" id="UP000245430"/>
    </source>
</evidence>
<dbReference type="Gene3D" id="3.40.250.10">
    <property type="entry name" value="Rhodanese-like domain"/>
    <property type="match status" value="1"/>
</dbReference>
<name>A0A316DQQ0_9FLAO</name>
<dbReference type="PANTHER" id="PTHR45431:SF3">
    <property type="entry name" value="RHODANESE-LIKE DOMAIN-CONTAINING PROTEIN 15, CHLOROPLASTIC"/>
    <property type="match status" value="1"/>
</dbReference>
<dbReference type="GO" id="GO:0016740">
    <property type="term" value="F:transferase activity"/>
    <property type="evidence" value="ECO:0007669"/>
    <property type="project" value="UniProtKB-KW"/>
</dbReference>
<dbReference type="NCBIfam" id="NF045521">
    <property type="entry name" value="rhoda_near_glyco"/>
    <property type="match status" value="1"/>
</dbReference>
<dbReference type="CDD" id="cd00158">
    <property type="entry name" value="RHOD"/>
    <property type="match status" value="1"/>
</dbReference>
<dbReference type="AlphaFoldDB" id="A0A316DQQ0"/>
<dbReference type="Pfam" id="PF00581">
    <property type="entry name" value="Rhodanese"/>
    <property type="match status" value="1"/>
</dbReference>
<gene>
    <name evidence="2" type="ORF">LX78_01551</name>
</gene>
<dbReference type="SMART" id="SM00450">
    <property type="entry name" value="RHOD"/>
    <property type="match status" value="1"/>
</dbReference>
<evidence type="ECO:0000259" key="1">
    <source>
        <dbReference type="PROSITE" id="PS50206"/>
    </source>
</evidence>
<dbReference type="InterPro" id="IPR001763">
    <property type="entry name" value="Rhodanese-like_dom"/>
</dbReference>
<dbReference type="InterPro" id="IPR036873">
    <property type="entry name" value="Rhodanese-like_dom_sf"/>
</dbReference>
<proteinExistence type="predicted"/>
<evidence type="ECO:0000313" key="2">
    <source>
        <dbReference type="EMBL" id="PWK19073.1"/>
    </source>
</evidence>
<dbReference type="InterPro" id="IPR052367">
    <property type="entry name" value="Thiosulfate_ST/Rhodanese-like"/>
</dbReference>
<keyword evidence="3" id="KW-1185">Reference proteome</keyword>
<keyword evidence="2" id="KW-0808">Transferase</keyword>
<organism evidence="2 3">
    <name type="scientific">Xanthomarina spongicola</name>
    <dbReference type="NCBI Taxonomy" id="570520"/>
    <lineage>
        <taxon>Bacteria</taxon>
        <taxon>Pseudomonadati</taxon>
        <taxon>Bacteroidota</taxon>
        <taxon>Flavobacteriia</taxon>
        <taxon>Flavobacteriales</taxon>
        <taxon>Flavobacteriaceae</taxon>
        <taxon>Xanthomarina</taxon>
    </lineage>
</organism>
<dbReference type="PANTHER" id="PTHR45431">
    <property type="entry name" value="RHODANESE-LIKE DOMAIN-CONTAINING PROTEIN 15, CHLOROPLASTIC"/>
    <property type="match status" value="1"/>
</dbReference>
<dbReference type="Proteomes" id="UP000245430">
    <property type="component" value="Unassembled WGS sequence"/>
</dbReference>